<evidence type="ECO:0008006" key="6">
    <source>
        <dbReference type="Google" id="ProtNLM"/>
    </source>
</evidence>
<dbReference type="Proteomes" id="UP000077961">
    <property type="component" value="Unassembled WGS sequence"/>
</dbReference>
<dbReference type="InterPro" id="IPR021267">
    <property type="entry name" value="DUF2844"/>
</dbReference>
<organism evidence="2 5">
    <name type="scientific">Paraburkholderia ginsengiterrae</name>
    <dbReference type="NCBI Taxonomy" id="1462993"/>
    <lineage>
        <taxon>Bacteria</taxon>
        <taxon>Pseudomonadati</taxon>
        <taxon>Pseudomonadota</taxon>
        <taxon>Betaproteobacteria</taxon>
        <taxon>Burkholderiales</taxon>
        <taxon>Burkholderiaceae</taxon>
        <taxon>Paraburkholderia</taxon>
    </lineage>
</organism>
<protein>
    <recommendedName>
        <fullName evidence="6">DUF2844 domain-containing protein</fullName>
    </recommendedName>
</protein>
<evidence type="ECO:0000256" key="1">
    <source>
        <dbReference type="SAM" id="SignalP"/>
    </source>
</evidence>
<dbReference type="Proteomes" id="UP000078116">
    <property type="component" value="Unassembled WGS sequence"/>
</dbReference>
<evidence type="ECO:0000313" key="3">
    <source>
        <dbReference type="EMBL" id="OAJ59821.1"/>
    </source>
</evidence>
<dbReference type="OrthoDB" id="7561239at2"/>
<feature type="chain" id="PRO_5008393694" description="DUF2844 domain-containing protein" evidence="1">
    <location>
        <begin position="27"/>
        <end position="152"/>
    </location>
</feature>
<dbReference type="EMBL" id="LXJZ01000119">
    <property type="protein sequence ID" value="OAJ59821.1"/>
    <property type="molecule type" value="Genomic_DNA"/>
</dbReference>
<sequence length="152" mass="15815">MKPTLYSSMARAMLGASCALSFAAHATLGQNASTIDSDQLRLHAVAHSANTQSAYSVHLMTLPSGTQVREYVAPNGIVFGVAWEGPTLPDLKSMLGVSFDAYVAAVATRRGTPLAVSSNELVVYSGGHLRAFSGHAYLPQAVPAGVDVGVIQ</sequence>
<evidence type="ECO:0000313" key="4">
    <source>
        <dbReference type="Proteomes" id="UP000077961"/>
    </source>
</evidence>
<dbReference type="AlphaFoldDB" id="A0A1A9N822"/>
<dbReference type="EMBL" id="LXKA01000254">
    <property type="protein sequence ID" value="OAJ59737.1"/>
    <property type="molecule type" value="Genomic_DNA"/>
</dbReference>
<proteinExistence type="predicted"/>
<accession>A0A1A9N822</accession>
<evidence type="ECO:0000313" key="2">
    <source>
        <dbReference type="EMBL" id="OAJ59737.1"/>
    </source>
</evidence>
<keyword evidence="4" id="KW-1185">Reference proteome</keyword>
<name>A0A1A9N822_9BURK</name>
<gene>
    <name evidence="3" type="ORF">A6V36_25975</name>
    <name evidence="2" type="ORF">A6V37_26665</name>
</gene>
<reference evidence="4 5" key="1">
    <citation type="submission" date="2016-04" db="EMBL/GenBank/DDBJ databases">
        <title>Reclassification of Paraburkholderia panaciterrae (Farh et al. 2015) Dobritsa &amp; Samadpour 2016 as a later homotypic synonym of Paraburkholderia ginsengiterrae (Farh et al. 2015) Dobritsa &amp; Samadpour 2016.</title>
        <authorList>
            <person name="Dobritsa A.P."/>
            <person name="Kutumbaka K."/>
            <person name="Samadpour M."/>
        </authorList>
    </citation>
    <scope>NUCLEOTIDE SEQUENCE [LARGE SCALE GENOMIC DNA]</scope>
    <source>
        <strain evidence="2 5">DCY85</strain>
        <strain evidence="3 4">DCY85-1</strain>
    </source>
</reference>
<dbReference type="Pfam" id="PF11005">
    <property type="entry name" value="DUF2844"/>
    <property type="match status" value="1"/>
</dbReference>
<evidence type="ECO:0000313" key="5">
    <source>
        <dbReference type="Proteomes" id="UP000078116"/>
    </source>
</evidence>
<keyword evidence="1" id="KW-0732">Signal</keyword>
<feature type="signal peptide" evidence="1">
    <location>
        <begin position="1"/>
        <end position="26"/>
    </location>
</feature>
<comment type="caution">
    <text evidence="2">The sequence shown here is derived from an EMBL/GenBank/DDBJ whole genome shotgun (WGS) entry which is preliminary data.</text>
</comment>